<dbReference type="PROSITE" id="PS50222">
    <property type="entry name" value="EF_HAND_2"/>
    <property type="match status" value="2"/>
</dbReference>
<reference evidence="16" key="1">
    <citation type="submission" date="2023-10" db="EMBL/GenBank/DDBJ databases">
        <authorList>
            <person name="Chen Y."/>
            <person name="Shah S."/>
            <person name="Dougan E. K."/>
            <person name="Thang M."/>
            <person name="Chan C."/>
        </authorList>
    </citation>
    <scope>NUCLEOTIDE SEQUENCE [LARGE SCALE GENOMIC DNA]</scope>
</reference>
<dbReference type="InterPro" id="IPR011992">
    <property type="entry name" value="EF-hand-dom_pair"/>
</dbReference>
<feature type="region of interest" description="Disordered" evidence="13">
    <location>
        <begin position="101"/>
        <end position="156"/>
    </location>
</feature>
<dbReference type="SMART" id="SM00054">
    <property type="entry name" value="EFh"/>
    <property type="match status" value="2"/>
</dbReference>
<keyword evidence="11 14" id="KW-0472">Membrane</keyword>
<keyword evidence="12" id="KW-0407">Ion channel</keyword>
<gene>
    <name evidence="16" type="ORF">PCOR1329_LOCUS31749</name>
</gene>
<keyword evidence="6" id="KW-0106">Calcium</keyword>
<dbReference type="InterPro" id="IPR028325">
    <property type="entry name" value="VG_K_chnl"/>
</dbReference>
<dbReference type="InterPro" id="IPR002048">
    <property type="entry name" value="EF_hand_dom"/>
</dbReference>
<feature type="compositionally biased region" description="Polar residues" evidence="13">
    <location>
        <begin position="101"/>
        <end position="118"/>
    </location>
</feature>
<evidence type="ECO:0000256" key="12">
    <source>
        <dbReference type="ARBA" id="ARBA00023303"/>
    </source>
</evidence>
<sequence>MDVVDIDDEEKMDLPPAPPTAYPPPRTPNGPMKYVEARPASRGRFGISHASGEEDWDDGLGEELYRRLDTIDVKLDWLISRVKVSGMPDIGCGGKLDRNGSLTSVVSMPDQSPSTSRAVTEGDKTPKLRSIADAGPSEAQPPGAVAPPAPRWDEERGSIGFGRACRQMTSLSDSTTLNRQTSGFDSGRKGSTQSNGGLLIPNLNKRPGRGGSGRSNISIPTMFKSQFVARRLYEKSQNKDIDQMQKRIQSLPKAMRKKRSPTVDYIYNVLEDPSSSRVAWWTASCLQAFVLLSVLGTFLQTIEEPPLNGWPAASVVETVFDVVFLTEVSLRWACAPNRVNFVFVSESWIDILAASALVVRAAVGFVLPDSHEDVGSIYLLCFVPIIRLLKVARHFETLFVLIQAVKVSMESLPMLLYAMALITMTFATLMYVVEPEMFETPYRAVWFCLATITTVGYGDYSPSTPAGITVAMVLIVLGIILVAVPIGIIGMTFHEIWNTRDYSLLLRKTRSKLHQWGYTAHDIPTLFKLVDFDENGVLELDEFCELVKEMKIGLSEPRVVALFEHMDKDGSGALDAAEFALEVFPETFVEAFGHAEVTKDPDGESSNWMASLAAAINGGKKISLDEK</sequence>
<dbReference type="Gene3D" id="1.10.287.70">
    <property type="match status" value="1"/>
</dbReference>
<evidence type="ECO:0000256" key="1">
    <source>
        <dbReference type="ARBA" id="ARBA00004141"/>
    </source>
</evidence>
<dbReference type="SUPFAM" id="SSF47473">
    <property type="entry name" value="EF-hand"/>
    <property type="match status" value="1"/>
</dbReference>
<dbReference type="SUPFAM" id="SSF81324">
    <property type="entry name" value="Voltage-gated potassium channels"/>
    <property type="match status" value="1"/>
</dbReference>
<evidence type="ECO:0000256" key="6">
    <source>
        <dbReference type="ARBA" id="ARBA00022837"/>
    </source>
</evidence>
<evidence type="ECO:0000256" key="14">
    <source>
        <dbReference type="SAM" id="Phobius"/>
    </source>
</evidence>
<evidence type="ECO:0000259" key="15">
    <source>
        <dbReference type="PROSITE" id="PS50222"/>
    </source>
</evidence>
<proteinExistence type="predicted"/>
<feature type="transmembrane region" description="Helical" evidence="14">
    <location>
        <begin position="444"/>
        <end position="460"/>
    </location>
</feature>
<evidence type="ECO:0000256" key="3">
    <source>
        <dbReference type="ARBA" id="ARBA00022538"/>
    </source>
</evidence>
<keyword evidence="4 14" id="KW-0812">Transmembrane</keyword>
<dbReference type="InterPro" id="IPR018247">
    <property type="entry name" value="EF_Hand_1_Ca_BS"/>
</dbReference>
<evidence type="ECO:0000313" key="17">
    <source>
        <dbReference type="Proteomes" id="UP001189429"/>
    </source>
</evidence>
<evidence type="ECO:0000256" key="5">
    <source>
        <dbReference type="ARBA" id="ARBA00022826"/>
    </source>
</evidence>
<feature type="transmembrane region" description="Helical" evidence="14">
    <location>
        <begin position="466"/>
        <end position="493"/>
    </location>
</feature>
<evidence type="ECO:0000256" key="10">
    <source>
        <dbReference type="ARBA" id="ARBA00023065"/>
    </source>
</evidence>
<feature type="region of interest" description="Disordered" evidence="13">
    <location>
        <begin position="170"/>
        <end position="218"/>
    </location>
</feature>
<protein>
    <recommendedName>
        <fullName evidence="15">EF-hand domain-containing protein</fullName>
    </recommendedName>
</protein>
<accession>A0ABN9SQV8</accession>
<dbReference type="EMBL" id="CAUYUJ010012613">
    <property type="protein sequence ID" value="CAK0834285.1"/>
    <property type="molecule type" value="Genomic_DNA"/>
</dbReference>
<dbReference type="Gene3D" id="1.10.238.10">
    <property type="entry name" value="EF-hand"/>
    <property type="match status" value="1"/>
</dbReference>
<keyword evidence="2" id="KW-0813">Transport</keyword>
<evidence type="ECO:0000256" key="8">
    <source>
        <dbReference type="ARBA" id="ARBA00022958"/>
    </source>
</evidence>
<keyword evidence="17" id="KW-1185">Reference proteome</keyword>
<dbReference type="PRINTS" id="PR00169">
    <property type="entry name" value="KCHANNEL"/>
</dbReference>
<feature type="compositionally biased region" description="Acidic residues" evidence="13">
    <location>
        <begin position="1"/>
        <end position="11"/>
    </location>
</feature>
<organism evidence="16 17">
    <name type="scientific">Prorocentrum cordatum</name>
    <dbReference type="NCBI Taxonomy" id="2364126"/>
    <lineage>
        <taxon>Eukaryota</taxon>
        <taxon>Sar</taxon>
        <taxon>Alveolata</taxon>
        <taxon>Dinophyceae</taxon>
        <taxon>Prorocentrales</taxon>
        <taxon>Prorocentraceae</taxon>
        <taxon>Prorocentrum</taxon>
    </lineage>
</organism>
<dbReference type="PANTHER" id="PTHR11537:SF254">
    <property type="entry name" value="POTASSIUM VOLTAGE-GATED CHANNEL PROTEIN SHAB"/>
    <property type="match status" value="1"/>
</dbReference>
<evidence type="ECO:0000256" key="7">
    <source>
        <dbReference type="ARBA" id="ARBA00022882"/>
    </source>
</evidence>
<evidence type="ECO:0000313" key="16">
    <source>
        <dbReference type="EMBL" id="CAK0834285.1"/>
    </source>
</evidence>
<keyword evidence="7" id="KW-0851">Voltage-gated channel</keyword>
<dbReference type="InterPro" id="IPR005821">
    <property type="entry name" value="Ion_trans_dom"/>
</dbReference>
<evidence type="ECO:0000256" key="13">
    <source>
        <dbReference type="SAM" id="MobiDB-lite"/>
    </source>
</evidence>
<evidence type="ECO:0000256" key="9">
    <source>
        <dbReference type="ARBA" id="ARBA00022989"/>
    </source>
</evidence>
<feature type="domain" description="EF-hand" evidence="15">
    <location>
        <begin position="518"/>
        <end position="553"/>
    </location>
</feature>
<comment type="subcellular location">
    <subcellularLocation>
        <location evidence="1">Membrane</location>
        <topology evidence="1">Multi-pass membrane protein</topology>
    </subcellularLocation>
</comment>
<dbReference type="PANTHER" id="PTHR11537">
    <property type="entry name" value="VOLTAGE-GATED POTASSIUM CHANNEL"/>
    <property type="match status" value="1"/>
</dbReference>
<feature type="compositionally biased region" description="Pro residues" evidence="13">
    <location>
        <begin position="15"/>
        <end position="28"/>
    </location>
</feature>
<dbReference type="CDD" id="cd00051">
    <property type="entry name" value="EFh"/>
    <property type="match status" value="1"/>
</dbReference>
<name>A0ABN9SQV8_9DINO</name>
<evidence type="ECO:0000256" key="2">
    <source>
        <dbReference type="ARBA" id="ARBA00022448"/>
    </source>
</evidence>
<comment type="caution">
    <text evidence="16">The sequence shown here is derived from an EMBL/GenBank/DDBJ whole genome shotgun (WGS) entry which is preliminary data.</text>
</comment>
<keyword evidence="10" id="KW-0406">Ion transport</keyword>
<keyword evidence="8" id="KW-0630">Potassium</keyword>
<dbReference type="Pfam" id="PF00520">
    <property type="entry name" value="Ion_trans"/>
    <property type="match status" value="1"/>
</dbReference>
<dbReference type="InterPro" id="IPR027359">
    <property type="entry name" value="Volt_channel_dom_sf"/>
</dbReference>
<feature type="transmembrane region" description="Helical" evidence="14">
    <location>
        <begin position="412"/>
        <end position="432"/>
    </location>
</feature>
<evidence type="ECO:0000256" key="4">
    <source>
        <dbReference type="ARBA" id="ARBA00022692"/>
    </source>
</evidence>
<keyword evidence="3" id="KW-0633">Potassium transport</keyword>
<dbReference type="Gene3D" id="1.20.120.350">
    <property type="entry name" value="Voltage-gated potassium channels. Chain C"/>
    <property type="match status" value="1"/>
</dbReference>
<feature type="region of interest" description="Disordered" evidence="13">
    <location>
        <begin position="1"/>
        <end position="39"/>
    </location>
</feature>
<dbReference type="Pfam" id="PF13833">
    <property type="entry name" value="EF-hand_8"/>
    <property type="match status" value="1"/>
</dbReference>
<keyword evidence="5" id="KW-0631">Potassium channel</keyword>
<dbReference type="Proteomes" id="UP001189429">
    <property type="component" value="Unassembled WGS sequence"/>
</dbReference>
<keyword evidence="9 14" id="KW-1133">Transmembrane helix</keyword>
<evidence type="ECO:0000256" key="11">
    <source>
        <dbReference type="ARBA" id="ARBA00023136"/>
    </source>
</evidence>
<dbReference type="PROSITE" id="PS00018">
    <property type="entry name" value="EF_HAND_1"/>
    <property type="match status" value="2"/>
</dbReference>
<feature type="domain" description="EF-hand" evidence="15">
    <location>
        <begin position="554"/>
        <end position="589"/>
    </location>
</feature>
<feature type="compositionally biased region" description="Polar residues" evidence="13">
    <location>
        <begin position="170"/>
        <end position="196"/>
    </location>
</feature>